<evidence type="ECO:0000313" key="4">
    <source>
        <dbReference type="Proteomes" id="UP000708148"/>
    </source>
</evidence>
<feature type="domain" description="ABC1 atypical kinase-like" evidence="2">
    <location>
        <begin position="358"/>
        <end position="571"/>
    </location>
</feature>
<protein>
    <recommendedName>
        <fullName evidence="2">ABC1 atypical kinase-like domain-containing protein</fullName>
    </recommendedName>
</protein>
<evidence type="ECO:0000259" key="2">
    <source>
        <dbReference type="Pfam" id="PF03109"/>
    </source>
</evidence>
<sequence>MLCWAWRRAGQQLGPLFPAEHGQLVPIVFPGCVQWGGRLHTSGFGFAPLRLHVQPSVARTPVPLPTGRSAGILGPAKRRHNQVVAKWHSELSSDWAWWQYSGQGMANVGIRGHTSSELPMFLRRHRNVGTTRTQLTFSTTAGCNVSTRFGALARSLHNQVFAGYGLWPAPWLKDIDLRGAWWSAERWLLVSGVLRNSFCWLPDMVAGSMRPGRWAAVAVVNSINTAGPHLPRVTCVLVAQLIHSARTAQALSRDILYPWREVQSMQHRPLGYQFLSRGMQEVVFSVYTCWRLFCLLVAFAPLVLSAPFVLSNEWWSEKWCRYLRRMLEWCGPAFIKWGQWAATRRDLFPHMVCLELEKLQVQAPAHSFEVTRSVVEDTFGFPLEALFSSFEREPVASGSIGQVHKATIGDFGAAITGRDAGTEVAVKVRHPNVDLAFERDMSLMLMLAHGLCKLPYVAGLKLEETLKQFAGPMREQVDLCIEAANLRCFRHNFSNTNTIKFPEPLFPLVAPNILVETFHKGDSVQDVVNGPRSPVLDHKLAELGTSTFLDMLLVHNLLHADLHPGNILVELGPQEGFFAEILRFMCNRLEKLSSRNDPDGAVQRFVKWAKDASEHAFGQEYHLVLLDAGMAAQLTDRERKLMIKLFQAFANLDGTAAADATLQFAGPAQTCPDPRAFQLGVEDHFRTLHESFYWADTPFQTGVDALANVLDLVRRHQVVLPGQICSCIFTVFVLEGWSNKLDPNHSVMEQVEDMVRRWDRGLKGVIGNTMEKQWLPGDQRLAVA</sequence>
<comment type="similarity">
    <text evidence="1">Belongs to the protein kinase superfamily. ADCK protein kinase family.</text>
</comment>
<gene>
    <name evidence="3" type="ORF">OSTQU699_LOCUS5372</name>
</gene>
<dbReference type="CDD" id="cd13971">
    <property type="entry name" value="ADCK2-like"/>
    <property type="match status" value="1"/>
</dbReference>
<comment type="caution">
    <text evidence="3">The sequence shown here is derived from an EMBL/GenBank/DDBJ whole genome shotgun (WGS) entry which is preliminary data.</text>
</comment>
<dbReference type="AlphaFoldDB" id="A0A8S1J1H7"/>
<evidence type="ECO:0000313" key="3">
    <source>
        <dbReference type="EMBL" id="CAD7700013.1"/>
    </source>
</evidence>
<keyword evidence="4" id="KW-1185">Reference proteome</keyword>
<dbReference type="InterPro" id="IPR011009">
    <property type="entry name" value="Kinase-like_dom_sf"/>
</dbReference>
<accession>A0A8S1J1H7</accession>
<dbReference type="PANTHER" id="PTHR45890">
    <property type="entry name" value="AARF DOMAIN CONTAINING KINASE 2 (PREDICTED)"/>
    <property type="match status" value="1"/>
</dbReference>
<dbReference type="SUPFAM" id="SSF56112">
    <property type="entry name" value="Protein kinase-like (PK-like)"/>
    <property type="match status" value="1"/>
</dbReference>
<dbReference type="Proteomes" id="UP000708148">
    <property type="component" value="Unassembled WGS sequence"/>
</dbReference>
<dbReference type="OrthoDB" id="1290869at2759"/>
<proteinExistence type="inferred from homology"/>
<reference evidence="3" key="1">
    <citation type="submission" date="2020-12" db="EMBL/GenBank/DDBJ databases">
        <authorList>
            <person name="Iha C."/>
        </authorList>
    </citation>
    <scope>NUCLEOTIDE SEQUENCE</scope>
</reference>
<dbReference type="InterPro" id="IPR044095">
    <property type="entry name" value="ADCK2_dom"/>
</dbReference>
<name>A0A8S1J1H7_9CHLO</name>
<organism evidence="3 4">
    <name type="scientific">Ostreobium quekettii</name>
    <dbReference type="NCBI Taxonomy" id="121088"/>
    <lineage>
        <taxon>Eukaryota</taxon>
        <taxon>Viridiplantae</taxon>
        <taxon>Chlorophyta</taxon>
        <taxon>core chlorophytes</taxon>
        <taxon>Ulvophyceae</taxon>
        <taxon>TCBD clade</taxon>
        <taxon>Bryopsidales</taxon>
        <taxon>Ostreobineae</taxon>
        <taxon>Ostreobiaceae</taxon>
        <taxon>Ostreobium</taxon>
    </lineage>
</organism>
<dbReference type="InterPro" id="IPR004147">
    <property type="entry name" value="ABC1_dom"/>
</dbReference>
<dbReference type="Pfam" id="PF03109">
    <property type="entry name" value="ABC1"/>
    <property type="match status" value="1"/>
</dbReference>
<evidence type="ECO:0000256" key="1">
    <source>
        <dbReference type="ARBA" id="ARBA00009670"/>
    </source>
</evidence>
<dbReference type="PANTHER" id="PTHR45890:SF1">
    <property type="entry name" value="AARF DOMAIN CONTAINING KINASE 2"/>
    <property type="match status" value="1"/>
</dbReference>
<dbReference type="EMBL" id="CAJHUC010001154">
    <property type="protein sequence ID" value="CAD7700013.1"/>
    <property type="molecule type" value="Genomic_DNA"/>
</dbReference>
<dbReference type="InterPro" id="IPR052402">
    <property type="entry name" value="ADCK_kinase"/>
</dbReference>